<evidence type="ECO:0000256" key="2">
    <source>
        <dbReference type="ARBA" id="ARBA00012652"/>
    </source>
</evidence>
<evidence type="ECO:0000256" key="4">
    <source>
        <dbReference type="SAM" id="SignalP"/>
    </source>
</evidence>
<dbReference type="InterPro" id="IPR016007">
    <property type="entry name" value="Alpha_rhamnosid"/>
</dbReference>
<dbReference type="InterPro" id="IPR013737">
    <property type="entry name" value="Bac_rhamnosid_N"/>
</dbReference>
<dbReference type="Pfam" id="PF08531">
    <property type="entry name" value="Bac_rhamnosid_N"/>
    <property type="match status" value="1"/>
</dbReference>
<comment type="catalytic activity">
    <reaction evidence="1">
        <text>Hydrolysis of terminal non-reducing alpha-L-rhamnose residues in alpha-L-rhamnosides.</text>
        <dbReference type="EC" id="3.2.1.40"/>
    </reaction>
</comment>
<reference evidence="9 10" key="1">
    <citation type="submission" date="2019-04" db="EMBL/GenBank/DDBJ databases">
        <title>Pedobacter sp. RP-1-16 sp. nov., isolated from Arctic soil.</title>
        <authorList>
            <person name="Dahal R.H."/>
            <person name="Kim D.-U."/>
        </authorList>
    </citation>
    <scope>NUCLEOTIDE SEQUENCE [LARGE SCALE GENOMIC DNA]</scope>
    <source>
        <strain evidence="9 10">RP-1-16</strain>
    </source>
</reference>
<dbReference type="InterPro" id="IPR013783">
    <property type="entry name" value="Ig-like_fold"/>
</dbReference>
<dbReference type="EMBL" id="SWDX01000002">
    <property type="protein sequence ID" value="TKC63808.1"/>
    <property type="molecule type" value="Genomic_DNA"/>
</dbReference>
<evidence type="ECO:0000259" key="5">
    <source>
        <dbReference type="Pfam" id="PF05592"/>
    </source>
</evidence>
<evidence type="ECO:0000256" key="3">
    <source>
        <dbReference type="ARBA" id="ARBA00022801"/>
    </source>
</evidence>
<dbReference type="Gene3D" id="2.60.420.10">
    <property type="entry name" value="Maltose phosphorylase, domain 3"/>
    <property type="match status" value="1"/>
</dbReference>
<dbReference type="InterPro" id="IPR012341">
    <property type="entry name" value="6hp_glycosidase-like_sf"/>
</dbReference>
<dbReference type="GO" id="GO:0005975">
    <property type="term" value="P:carbohydrate metabolic process"/>
    <property type="evidence" value="ECO:0007669"/>
    <property type="project" value="InterPro"/>
</dbReference>
<dbReference type="EC" id="3.2.1.40" evidence="2"/>
<keyword evidence="3" id="KW-0378">Hydrolase</keyword>
<dbReference type="InterPro" id="IPR008928">
    <property type="entry name" value="6-hairpin_glycosidase_sf"/>
</dbReference>
<dbReference type="PANTHER" id="PTHR33307:SF11">
    <property type="entry name" value="ALPHA-L-RHAMNOSIDASE"/>
    <property type="match status" value="1"/>
</dbReference>
<dbReference type="InterPro" id="IPR008902">
    <property type="entry name" value="Rhamnosid_concanavalin"/>
</dbReference>
<evidence type="ECO:0000313" key="10">
    <source>
        <dbReference type="Proteomes" id="UP000309594"/>
    </source>
</evidence>
<feature type="signal peptide" evidence="4">
    <location>
        <begin position="1"/>
        <end position="19"/>
    </location>
</feature>
<feature type="domain" description="Bacterial alpha-L-rhamnosidase N-terminal" evidence="6">
    <location>
        <begin position="183"/>
        <end position="353"/>
    </location>
</feature>
<comment type="caution">
    <text evidence="9">The sequence shown here is derived from an EMBL/GenBank/DDBJ whole genome shotgun (WGS) entry which is preliminary data.</text>
</comment>
<dbReference type="Pfam" id="PF17390">
    <property type="entry name" value="Bac_rhamnosid_C"/>
    <property type="match status" value="1"/>
</dbReference>
<dbReference type="InterPro" id="IPR035396">
    <property type="entry name" value="Bac_rhamnosid6H"/>
</dbReference>
<name>A0A4U1GI93_9SPHI</name>
<dbReference type="InterPro" id="IPR035398">
    <property type="entry name" value="Bac_rhamnosid_C"/>
</dbReference>
<dbReference type="AlphaFoldDB" id="A0A4U1GI93"/>
<evidence type="ECO:0000259" key="7">
    <source>
        <dbReference type="Pfam" id="PF17389"/>
    </source>
</evidence>
<feature type="domain" description="Alpha-L-rhamnosidase C-terminal" evidence="8">
    <location>
        <begin position="813"/>
        <end position="888"/>
    </location>
</feature>
<dbReference type="Pfam" id="PF17389">
    <property type="entry name" value="Bac_rhamnosid6H"/>
    <property type="match status" value="1"/>
</dbReference>
<dbReference type="Pfam" id="PF25788">
    <property type="entry name" value="Ig_Rha78A_N"/>
    <property type="match status" value="1"/>
</dbReference>
<evidence type="ECO:0000256" key="1">
    <source>
        <dbReference type="ARBA" id="ARBA00001445"/>
    </source>
</evidence>
<dbReference type="PANTHER" id="PTHR33307">
    <property type="entry name" value="ALPHA-RHAMNOSIDASE (EUROFUNG)"/>
    <property type="match status" value="1"/>
</dbReference>
<sequence length="923" mass="103178">MSKLLYFLGLFLFTLPVFSQGLTANDLRCEYRVNPMGVEAASPSLSWKIGASERNVQQSAYHIIVADDATLLTKNIGNIWDSKKVGSGKSLQVSYKGKPLASGKTYYWKVKVWDNKGNASSWTNTAKWQMGLLSVAEWKNASWIAYEKLADSNVTVLPKDNKKDTYFGSNVLPLLRKDFVVKKPIAKASLFISGLGHFDMSLNGKKQGDHFLDAGWVKYDKEALYVTFDVTSDLRKGANTIGVMLGNGFYYVPPVKGRFRKSKPAFGYPKMICRLLLEYKDGTTENIISDKSWKTASGPITFSSIYGGEDYDARLEQQGWDSSSFKDRDWKNVLIVDGPPAIRSQQAEPLKIFENFTAQKITKISAGEWIYDLGQNAAGIISLKVKGNKGDTIRVYPAELLKDGRANQKPTGSPFYFEYVLKGIGEEIWQPRFTYYGFRYLEVRGATPTGNKKENNLPEILELKGLHTRNAAGRVGEFASSNQLFNQTDKLIDWAIKSNMASVFTDCPHREKLGWLEESHLMASSVMYNYDVTTLATKVVNDVITSQLGNGLIPEIAPEYIQFTWGGEMFRDSPEWGSTGIILPWYLYEWYGNTEVMKNAYPTMQRYLAYLQTKAENNILKQGLGDWYDIGPKRPGVSQQTPMGVTGTAIYYYDLCLMQKMATLMGKPTDAAKYAALATAVKQAFNTTFFNKETKQYATGSQTANAMAIYMQLVEPHYKDAVLANLIKDIRDRNNALTAGDIGYRYVLRVLEQENRSDVIFDMNSRSDVPGYGYQLAHGATALTESWAALPEVSNNHFMLGHIMEWFYSGVAGIRQEAGSVAFNHIRIYPEPVGDLTSAKGSYLSPYGLIATDWKKSPNVFELSVVVPANSKATVYLPAKANQLISESGIAVKKDNTVVKLAGFEKDRAIIHIGSGIYKFKVQ</sequence>
<evidence type="ECO:0000259" key="6">
    <source>
        <dbReference type="Pfam" id="PF08531"/>
    </source>
</evidence>
<evidence type="ECO:0000313" key="9">
    <source>
        <dbReference type="EMBL" id="TKC63808.1"/>
    </source>
</evidence>
<dbReference type="Gene3D" id="2.60.40.10">
    <property type="entry name" value="Immunoglobulins"/>
    <property type="match status" value="1"/>
</dbReference>
<dbReference type="PIRSF" id="PIRSF010631">
    <property type="entry name" value="A-rhamnsds"/>
    <property type="match status" value="1"/>
</dbReference>
<dbReference type="Proteomes" id="UP000309594">
    <property type="component" value="Unassembled WGS sequence"/>
</dbReference>
<evidence type="ECO:0000259" key="8">
    <source>
        <dbReference type="Pfam" id="PF17390"/>
    </source>
</evidence>
<dbReference type="Gene3D" id="2.60.120.260">
    <property type="entry name" value="Galactose-binding domain-like"/>
    <property type="match status" value="2"/>
</dbReference>
<protein>
    <recommendedName>
        <fullName evidence="2">alpha-L-rhamnosidase</fullName>
        <ecNumber evidence="2">3.2.1.40</ecNumber>
    </recommendedName>
</protein>
<feature type="domain" description="Alpha-L-rhamnosidase six-hairpin glycosidase" evidence="7">
    <location>
        <begin position="474"/>
        <end position="811"/>
    </location>
</feature>
<proteinExistence type="predicted"/>
<organism evidence="9 10">
    <name type="scientific">Pedobacter hiemivivus</name>
    <dbReference type="NCBI Taxonomy" id="2530454"/>
    <lineage>
        <taxon>Bacteria</taxon>
        <taxon>Pseudomonadati</taxon>
        <taxon>Bacteroidota</taxon>
        <taxon>Sphingobacteriia</taxon>
        <taxon>Sphingobacteriales</taxon>
        <taxon>Sphingobacteriaceae</taxon>
        <taxon>Pedobacter</taxon>
    </lineage>
</organism>
<keyword evidence="4" id="KW-0732">Signal</keyword>
<feature type="chain" id="PRO_5020681825" description="alpha-L-rhamnosidase" evidence="4">
    <location>
        <begin position="20"/>
        <end position="923"/>
    </location>
</feature>
<dbReference type="RefSeq" id="WP_136879425.1">
    <property type="nucleotide sequence ID" value="NZ_SWDX01000002.1"/>
</dbReference>
<gene>
    <name evidence="9" type="ORF">FBD94_05535</name>
</gene>
<feature type="domain" description="Alpha-L-rhamnosidase concanavalin-like" evidence="5">
    <location>
        <begin position="363"/>
        <end position="449"/>
    </location>
</feature>
<accession>A0A4U1GI93</accession>
<dbReference type="SUPFAM" id="SSF48208">
    <property type="entry name" value="Six-hairpin glycosidases"/>
    <property type="match status" value="1"/>
</dbReference>
<dbReference type="GO" id="GO:0030596">
    <property type="term" value="F:alpha-L-rhamnosidase activity"/>
    <property type="evidence" value="ECO:0007669"/>
    <property type="project" value="UniProtKB-EC"/>
</dbReference>
<dbReference type="Gene3D" id="1.50.10.10">
    <property type="match status" value="1"/>
</dbReference>
<dbReference type="Pfam" id="PF05592">
    <property type="entry name" value="Bac_rhamnosid"/>
    <property type="match status" value="1"/>
</dbReference>